<sequence length="24" mass="2693">MPVPQQKPWCRLCPQTAPSHSVDS</sequence>
<proteinExistence type="predicted"/>
<evidence type="ECO:0000313" key="1">
    <source>
        <dbReference type="EMBL" id="JAD86920.1"/>
    </source>
</evidence>
<name>A0A0A9DMN2_ARUDO</name>
<protein>
    <submittedName>
        <fullName evidence="1">Uncharacterized protein</fullName>
    </submittedName>
</protein>
<organism evidence="1">
    <name type="scientific">Arundo donax</name>
    <name type="common">Giant reed</name>
    <name type="synonym">Donax arundinaceus</name>
    <dbReference type="NCBI Taxonomy" id="35708"/>
    <lineage>
        <taxon>Eukaryota</taxon>
        <taxon>Viridiplantae</taxon>
        <taxon>Streptophyta</taxon>
        <taxon>Embryophyta</taxon>
        <taxon>Tracheophyta</taxon>
        <taxon>Spermatophyta</taxon>
        <taxon>Magnoliopsida</taxon>
        <taxon>Liliopsida</taxon>
        <taxon>Poales</taxon>
        <taxon>Poaceae</taxon>
        <taxon>PACMAD clade</taxon>
        <taxon>Arundinoideae</taxon>
        <taxon>Arundineae</taxon>
        <taxon>Arundo</taxon>
    </lineage>
</organism>
<dbReference type="AlphaFoldDB" id="A0A0A9DMN2"/>
<reference evidence="1" key="2">
    <citation type="journal article" date="2015" name="Data Brief">
        <title>Shoot transcriptome of the giant reed, Arundo donax.</title>
        <authorList>
            <person name="Barrero R.A."/>
            <person name="Guerrero F.D."/>
            <person name="Moolhuijzen P."/>
            <person name="Goolsby J.A."/>
            <person name="Tidwell J."/>
            <person name="Bellgard S.E."/>
            <person name="Bellgard M.I."/>
        </authorList>
    </citation>
    <scope>NUCLEOTIDE SEQUENCE</scope>
    <source>
        <tissue evidence="1">Shoot tissue taken approximately 20 cm above the soil surface</tissue>
    </source>
</reference>
<reference evidence="1" key="1">
    <citation type="submission" date="2014-09" db="EMBL/GenBank/DDBJ databases">
        <authorList>
            <person name="Magalhaes I.L.F."/>
            <person name="Oliveira U."/>
            <person name="Santos F.R."/>
            <person name="Vidigal T.H.D.A."/>
            <person name="Brescovit A.D."/>
            <person name="Santos A.J."/>
        </authorList>
    </citation>
    <scope>NUCLEOTIDE SEQUENCE</scope>
    <source>
        <tissue evidence="1">Shoot tissue taken approximately 20 cm above the soil surface</tissue>
    </source>
</reference>
<dbReference type="EMBL" id="GBRH01210975">
    <property type="protein sequence ID" value="JAD86920.1"/>
    <property type="molecule type" value="Transcribed_RNA"/>
</dbReference>
<accession>A0A0A9DMN2</accession>